<evidence type="ECO:0000313" key="6">
    <source>
        <dbReference type="EMBL" id="CAB4904634.1"/>
    </source>
</evidence>
<feature type="transmembrane region" description="Helical" evidence="5">
    <location>
        <begin position="198"/>
        <end position="217"/>
    </location>
</feature>
<sequence>MNSLLSVVIPYWGQSLLRVLGGLVAVLLPAGTIVYVFLFKMMSFMQSRLGPMEAGPQGSLQLFAEVGKWLQKEDIQPTNADKPVFKMAPIIVLMSTFLLVVVVPFGPDAWFTNLETGIFYALAVSSISVLGILMAGWSSANKYSLLGGLRAAGQLIAYELPMVLAVMGVVIQAGTMNLQQIVVAQNAGSMFGINTFGNPYVITQFVGFFVFMIAIQAELTQAPFDMPIAESELVSGYMTEYSGFRFLIFFIGEFATAGVFAMIASTLFLGGWGVPFSWFGWTSMDSVSNWMNIVGPLIVFTKMMVLTFLIMWVRFTYPRFREDQLQRFAWKVLIPVSLVNIMLTAVLKVMF</sequence>
<dbReference type="EMBL" id="CAFBNR010000014">
    <property type="protein sequence ID" value="CAB4958842.1"/>
    <property type="molecule type" value="Genomic_DNA"/>
</dbReference>
<dbReference type="GO" id="GO:0016020">
    <property type="term" value="C:membrane"/>
    <property type="evidence" value="ECO:0007669"/>
    <property type="project" value="UniProtKB-SubCell"/>
</dbReference>
<evidence type="ECO:0000256" key="4">
    <source>
        <dbReference type="ARBA" id="ARBA00023136"/>
    </source>
</evidence>
<evidence type="ECO:0000256" key="1">
    <source>
        <dbReference type="ARBA" id="ARBA00004141"/>
    </source>
</evidence>
<accession>A0A6J7KWE8</accession>
<reference evidence="7" key="1">
    <citation type="submission" date="2020-05" db="EMBL/GenBank/DDBJ databases">
        <authorList>
            <person name="Chiriac C."/>
            <person name="Salcher M."/>
            <person name="Ghai R."/>
            <person name="Kavagutti S V."/>
        </authorList>
    </citation>
    <scope>NUCLEOTIDE SEQUENCE</scope>
</reference>
<dbReference type="Pfam" id="PF00146">
    <property type="entry name" value="NADHdh"/>
    <property type="match status" value="1"/>
</dbReference>
<feature type="transmembrane region" description="Helical" evidence="5">
    <location>
        <begin position="158"/>
        <end position="178"/>
    </location>
</feature>
<feature type="transmembrane region" description="Helical" evidence="5">
    <location>
        <begin position="293"/>
        <end position="316"/>
    </location>
</feature>
<proteinExistence type="inferred from homology"/>
<evidence type="ECO:0000313" key="7">
    <source>
        <dbReference type="EMBL" id="CAB4958842.1"/>
    </source>
</evidence>
<keyword evidence="4 5" id="KW-0472">Membrane</keyword>
<feature type="transmembrane region" description="Helical" evidence="5">
    <location>
        <begin position="118"/>
        <end position="137"/>
    </location>
</feature>
<evidence type="ECO:0000256" key="3">
    <source>
        <dbReference type="ARBA" id="ARBA00022989"/>
    </source>
</evidence>
<gene>
    <name evidence="6" type="ORF">UFOPK3573_00843</name>
    <name evidence="7" type="ORF">UFOPK3879_00463</name>
</gene>
<dbReference type="GO" id="GO:0003954">
    <property type="term" value="F:NADH dehydrogenase activity"/>
    <property type="evidence" value="ECO:0007669"/>
    <property type="project" value="TreeGrafter"/>
</dbReference>
<organism evidence="7">
    <name type="scientific">freshwater metagenome</name>
    <dbReference type="NCBI Taxonomy" id="449393"/>
    <lineage>
        <taxon>unclassified sequences</taxon>
        <taxon>metagenomes</taxon>
        <taxon>ecological metagenomes</taxon>
    </lineage>
</organism>
<feature type="transmembrane region" description="Helical" evidence="5">
    <location>
        <begin position="87"/>
        <end position="106"/>
    </location>
</feature>
<evidence type="ECO:0000256" key="5">
    <source>
        <dbReference type="SAM" id="Phobius"/>
    </source>
</evidence>
<dbReference type="AlphaFoldDB" id="A0A6J7KWE8"/>
<feature type="transmembrane region" description="Helical" evidence="5">
    <location>
        <begin position="328"/>
        <end position="347"/>
    </location>
</feature>
<dbReference type="InterPro" id="IPR001694">
    <property type="entry name" value="NADH_UbQ_OxRdtase_su1/FPO"/>
</dbReference>
<dbReference type="GO" id="GO:0009060">
    <property type="term" value="P:aerobic respiration"/>
    <property type="evidence" value="ECO:0007669"/>
    <property type="project" value="TreeGrafter"/>
</dbReference>
<name>A0A6J7KWE8_9ZZZZ</name>
<feature type="transmembrane region" description="Helical" evidence="5">
    <location>
        <begin position="20"/>
        <end position="39"/>
    </location>
</feature>
<keyword evidence="2 5" id="KW-0812">Transmembrane</keyword>
<keyword evidence="3 5" id="KW-1133">Transmembrane helix</keyword>
<dbReference type="PANTHER" id="PTHR11432">
    <property type="entry name" value="NADH DEHYDROGENASE SUBUNIT 1"/>
    <property type="match status" value="1"/>
</dbReference>
<dbReference type="PANTHER" id="PTHR11432:SF3">
    <property type="entry name" value="NADH-UBIQUINONE OXIDOREDUCTASE CHAIN 1"/>
    <property type="match status" value="1"/>
</dbReference>
<dbReference type="HAMAP" id="MF_01350">
    <property type="entry name" value="NDH1_NuoH"/>
    <property type="match status" value="1"/>
</dbReference>
<evidence type="ECO:0000256" key="2">
    <source>
        <dbReference type="ARBA" id="ARBA00022692"/>
    </source>
</evidence>
<feature type="transmembrane region" description="Helical" evidence="5">
    <location>
        <begin position="246"/>
        <end position="273"/>
    </location>
</feature>
<protein>
    <submittedName>
        <fullName evidence="7">Unannotated protein</fullName>
    </submittedName>
</protein>
<comment type="subcellular location">
    <subcellularLocation>
        <location evidence="1">Membrane</location>
        <topology evidence="1">Multi-pass membrane protein</topology>
    </subcellularLocation>
</comment>
<dbReference type="EMBL" id="CAFBMJ010000058">
    <property type="protein sequence ID" value="CAB4904634.1"/>
    <property type="molecule type" value="Genomic_DNA"/>
</dbReference>